<comment type="caution">
    <text evidence="1">The sequence shown here is derived from an EMBL/GenBank/DDBJ whole genome shotgun (WGS) entry which is preliminary data.</text>
</comment>
<proteinExistence type="predicted"/>
<sequence>MSHLSAPLATAALSPPQLHRLTAPTGVLSSGRQVAPLFGEREVVGQRRWGGLGPLGLQQSESEQCDIDRWVSWDTLTPCPLSDVIITETAG</sequence>
<evidence type="ECO:0000313" key="1">
    <source>
        <dbReference type="EMBL" id="KAJ8407327.1"/>
    </source>
</evidence>
<protein>
    <submittedName>
        <fullName evidence="1">Uncharacterized protein</fullName>
    </submittedName>
</protein>
<name>A0AAD7SR55_9TELE</name>
<evidence type="ECO:0000313" key="2">
    <source>
        <dbReference type="Proteomes" id="UP001221898"/>
    </source>
</evidence>
<dbReference type="EMBL" id="JAINUG010000039">
    <property type="protein sequence ID" value="KAJ8407327.1"/>
    <property type="molecule type" value="Genomic_DNA"/>
</dbReference>
<accession>A0AAD7SR55</accession>
<reference evidence="1" key="1">
    <citation type="journal article" date="2023" name="Science">
        <title>Genome structures resolve the early diversification of teleost fishes.</title>
        <authorList>
            <person name="Parey E."/>
            <person name="Louis A."/>
            <person name="Montfort J."/>
            <person name="Bouchez O."/>
            <person name="Roques C."/>
            <person name="Iampietro C."/>
            <person name="Lluch J."/>
            <person name="Castinel A."/>
            <person name="Donnadieu C."/>
            <person name="Desvignes T."/>
            <person name="Floi Bucao C."/>
            <person name="Jouanno E."/>
            <person name="Wen M."/>
            <person name="Mejri S."/>
            <person name="Dirks R."/>
            <person name="Jansen H."/>
            <person name="Henkel C."/>
            <person name="Chen W.J."/>
            <person name="Zahm M."/>
            <person name="Cabau C."/>
            <person name="Klopp C."/>
            <person name="Thompson A.W."/>
            <person name="Robinson-Rechavi M."/>
            <person name="Braasch I."/>
            <person name="Lecointre G."/>
            <person name="Bobe J."/>
            <person name="Postlethwait J.H."/>
            <person name="Berthelot C."/>
            <person name="Roest Crollius H."/>
            <person name="Guiguen Y."/>
        </authorList>
    </citation>
    <scope>NUCLEOTIDE SEQUENCE</scope>
    <source>
        <strain evidence="1">NC1722</strain>
    </source>
</reference>
<organism evidence="1 2">
    <name type="scientific">Aldrovandia affinis</name>
    <dbReference type="NCBI Taxonomy" id="143900"/>
    <lineage>
        <taxon>Eukaryota</taxon>
        <taxon>Metazoa</taxon>
        <taxon>Chordata</taxon>
        <taxon>Craniata</taxon>
        <taxon>Vertebrata</taxon>
        <taxon>Euteleostomi</taxon>
        <taxon>Actinopterygii</taxon>
        <taxon>Neopterygii</taxon>
        <taxon>Teleostei</taxon>
        <taxon>Notacanthiformes</taxon>
        <taxon>Halosauridae</taxon>
        <taxon>Aldrovandia</taxon>
    </lineage>
</organism>
<keyword evidence="2" id="KW-1185">Reference proteome</keyword>
<dbReference type="Proteomes" id="UP001221898">
    <property type="component" value="Unassembled WGS sequence"/>
</dbReference>
<dbReference type="AlphaFoldDB" id="A0AAD7SR55"/>
<gene>
    <name evidence="1" type="ORF">AAFF_G00279010</name>
</gene>